<comment type="caution">
    <text evidence="2">The sequence shown here is derived from an EMBL/GenBank/DDBJ whole genome shotgun (WGS) entry which is preliminary data.</text>
</comment>
<dbReference type="InterPro" id="IPR011051">
    <property type="entry name" value="RmlC_Cupin_sf"/>
</dbReference>
<dbReference type="Gene3D" id="2.60.120.10">
    <property type="entry name" value="Jelly Rolls"/>
    <property type="match status" value="1"/>
</dbReference>
<dbReference type="AlphaFoldDB" id="A0A562YD79"/>
<feature type="domain" description="Cupin type-2" evidence="1">
    <location>
        <begin position="36"/>
        <end position="96"/>
    </location>
</feature>
<reference evidence="2 3" key="2">
    <citation type="submission" date="2019-07" db="EMBL/GenBank/DDBJ databases">
        <title>Seonamhaeicola sp. W255 draft genome.</title>
        <authorList>
            <person name="Zhang X.-Y."/>
            <person name="Zhang R."/>
            <person name="Zhong Y.-L."/>
            <person name="Du Z.-J."/>
        </authorList>
    </citation>
    <scope>NUCLEOTIDE SEQUENCE [LARGE SCALE GENOMIC DNA]</scope>
    <source>
        <strain evidence="2 3">W255</strain>
    </source>
</reference>
<evidence type="ECO:0000313" key="3">
    <source>
        <dbReference type="Proteomes" id="UP000295814"/>
    </source>
</evidence>
<dbReference type="InterPro" id="IPR014710">
    <property type="entry name" value="RmlC-like_jellyroll"/>
</dbReference>
<evidence type="ECO:0000259" key="1">
    <source>
        <dbReference type="Pfam" id="PF07883"/>
    </source>
</evidence>
<dbReference type="Proteomes" id="UP000295814">
    <property type="component" value="Unassembled WGS sequence"/>
</dbReference>
<dbReference type="OrthoDB" id="1423961at2"/>
<gene>
    <name evidence="2" type="ORF">E1J38_010740</name>
</gene>
<organism evidence="2 3">
    <name type="scientific">Seonamhaeicola sediminis</name>
    <dbReference type="NCBI Taxonomy" id="2528206"/>
    <lineage>
        <taxon>Bacteria</taxon>
        <taxon>Pseudomonadati</taxon>
        <taxon>Bacteroidota</taxon>
        <taxon>Flavobacteriia</taxon>
        <taxon>Flavobacteriales</taxon>
        <taxon>Flavobacteriaceae</taxon>
    </lineage>
</organism>
<name>A0A562YD79_9FLAO</name>
<dbReference type="PANTHER" id="PTHR36440:SF1">
    <property type="entry name" value="PUTATIVE (AFU_ORTHOLOGUE AFUA_8G07350)-RELATED"/>
    <property type="match status" value="1"/>
</dbReference>
<dbReference type="SUPFAM" id="SSF51182">
    <property type="entry name" value="RmlC-like cupins"/>
    <property type="match status" value="1"/>
</dbReference>
<proteinExistence type="predicted"/>
<dbReference type="Pfam" id="PF07883">
    <property type="entry name" value="Cupin_2"/>
    <property type="match status" value="1"/>
</dbReference>
<evidence type="ECO:0000313" key="2">
    <source>
        <dbReference type="EMBL" id="TWO32288.1"/>
    </source>
</evidence>
<dbReference type="PANTHER" id="PTHR36440">
    <property type="entry name" value="PUTATIVE (AFU_ORTHOLOGUE AFUA_8G07350)-RELATED"/>
    <property type="match status" value="1"/>
</dbReference>
<accession>A0A562YD79</accession>
<sequence>MKSNNTKWVLGHKITPHESSGDFDLMVAETPAKVQGPPPHLHNSLKESFLIIEGEMEFFVNGEITILKAGESMDIPPNTLHTFSNKSDKPCKWINIHSLSSPEIWLQVKNLFKLLICIPYSVFYNLKIHVILFGCID</sequence>
<keyword evidence="3" id="KW-1185">Reference proteome</keyword>
<reference evidence="2 3" key="1">
    <citation type="submission" date="2019-03" db="EMBL/GenBank/DDBJ databases">
        <authorList>
            <person name="Zhong Y.L."/>
        </authorList>
    </citation>
    <scope>NUCLEOTIDE SEQUENCE [LARGE SCALE GENOMIC DNA]</scope>
    <source>
        <strain evidence="2 3">W255</strain>
    </source>
</reference>
<protein>
    <submittedName>
        <fullName evidence="2">Cupin domain-containing protein</fullName>
    </submittedName>
</protein>
<dbReference type="EMBL" id="SMZJ02000005">
    <property type="protein sequence ID" value="TWO32288.1"/>
    <property type="molecule type" value="Genomic_DNA"/>
</dbReference>
<dbReference type="InterPro" id="IPR013096">
    <property type="entry name" value="Cupin_2"/>
</dbReference>
<dbReference type="InterPro" id="IPR053146">
    <property type="entry name" value="QDO-like"/>
</dbReference>